<accession>A0A2H4U7X2</accession>
<dbReference type="Pfam" id="PF12804">
    <property type="entry name" value="NTP_transf_3"/>
    <property type="match status" value="1"/>
</dbReference>
<evidence type="ECO:0000256" key="1">
    <source>
        <dbReference type="ARBA" id="ARBA00022679"/>
    </source>
</evidence>
<evidence type="ECO:0000259" key="2">
    <source>
        <dbReference type="Pfam" id="PF12804"/>
    </source>
</evidence>
<dbReference type="RefSeq" id="WP_011954229.1">
    <property type="nucleotide sequence ID" value="NZ_CAYASF010000081.1"/>
</dbReference>
<evidence type="ECO:0000313" key="3">
    <source>
        <dbReference type="EMBL" id="ATZ60216.1"/>
    </source>
</evidence>
<dbReference type="OMA" id="GMGEKPC"/>
<dbReference type="SUPFAM" id="SSF53448">
    <property type="entry name" value="Nucleotide-diphospho-sugar transferases"/>
    <property type="match status" value="1"/>
</dbReference>
<gene>
    <name evidence="3" type="ORF">BK798_07175</name>
</gene>
<evidence type="ECO:0000313" key="4">
    <source>
        <dbReference type="Proteomes" id="UP000232133"/>
    </source>
</evidence>
<dbReference type="InterPro" id="IPR029044">
    <property type="entry name" value="Nucleotide-diphossugar_trans"/>
</dbReference>
<keyword evidence="1" id="KW-0808">Transferase</keyword>
<sequence>MIYAIVMAGGRGTRLKVDVEKPLFKLHGKPLIKYVLDNISSSKLVEDVVIAVSPHTQETTKYLKSLNGNFQILNTSGIDYLNDLSYILTLFESKSKKDTLLFINADLPFVSGETIDFILTNYLESSKDSLSAQVPVEIFKKLDLKYSYEFNGAVPSGVNVLRSINEIQDEDQLILPKIELALNINTLKDSIVAEKFYQAFINKTI</sequence>
<dbReference type="PANTHER" id="PTHR19136:SF86">
    <property type="entry name" value="ADENOSYLCOBINAMIDE-PHOSPHATE GUANYLYLTRANSFERASE"/>
    <property type="match status" value="1"/>
</dbReference>
<dbReference type="AlphaFoldDB" id="A0A2H4U7X2"/>
<organism evidence="3 4">
    <name type="scientific">Methanobrevibacter smithii</name>
    <dbReference type="NCBI Taxonomy" id="2173"/>
    <lineage>
        <taxon>Archaea</taxon>
        <taxon>Methanobacteriati</taxon>
        <taxon>Methanobacteriota</taxon>
        <taxon>Methanomada group</taxon>
        <taxon>Methanobacteria</taxon>
        <taxon>Methanobacteriales</taxon>
        <taxon>Methanobacteriaceae</taxon>
        <taxon>Methanobrevibacter</taxon>
    </lineage>
</organism>
<proteinExistence type="predicted"/>
<dbReference type="Proteomes" id="UP000232133">
    <property type="component" value="Chromosome"/>
</dbReference>
<dbReference type="InterPro" id="IPR025877">
    <property type="entry name" value="MobA-like_NTP_Trfase"/>
</dbReference>
<reference evidence="3 4" key="1">
    <citation type="submission" date="2016-10" db="EMBL/GenBank/DDBJ databases">
        <authorList>
            <person name="Varghese N."/>
        </authorList>
    </citation>
    <scope>NUCLEOTIDE SEQUENCE [LARGE SCALE GENOMIC DNA]</scope>
    <source>
        <strain evidence="3 4">KB11</strain>
    </source>
</reference>
<dbReference type="Gene3D" id="3.90.550.10">
    <property type="entry name" value="Spore Coat Polysaccharide Biosynthesis Protein SpsA, Chain A"/>
    <property type="match status" value="1"/>
</dbReference>
<dbReference type="GO" id="GO:0016779">
    <property type="term" value="F:nucleotidyltransferase activity"/>
    <property type="evidence" value="ECO:0007669"/>
    <property type="project" value="TreeGrafter"/>
</dbReference>
<dbReference type="GeneID" id="78817645"/>
<dbReference type="EMBL" id="CP017803">
    <property type="protein sequence ID" value="ATZ60216.1"/>
    <property type="molecule type" value="Genomic_DNA"/>
</dbReference>
<dbReference type="PANTHER" id="PTHR19136">
    <property type="entry name" value="MOLYBDENUM COFACTOR GUANYLYLTRANSFERASE"/>
    <property type="match status" value="1"/>
</dbReference>
<protein>
    <submittedName>
        <fullName evidence="3">Cobalamin biosynthesis protein CobY</fullName>
    </submittedName>
</protein>
<feature type="domain" description="MobA-like NTP transferase" evidence="2">
    <location>
        <begin position="4"/>
        <end position="129"/>
    </location>
</feature>
<name>A0A2H4U7X2_METSM</name>